<feature type="region of interest" description="Disordered" evidence="6">
    <location>
        <begin position="239"/>
        <end position="370"/>
    </location>
</feature>
<feature type="compositionally biased region" description="Basic and acidic residues" evidence="6">
    <location>
        <begin position="1468"/>
        <end position="1478"/>
    </location>
</feature>
<dbReference type="InterPro" id="IPR050252">
    <property type="entry name" value="Beta/Gamma-Crystallin"/>
</dbReference>
<dbReference type="PROSITE" id="PS50221">
    <property type="entry name" value="GAIN_B"/>
    <property type="match status" value="1"/>
</dbReference>
<evidence type="ECO:0000256" key="1">
    <source>
        <dbReference type="ARBA" id="ARBA00004370"/>
    </source>
</evidence>
<dbReference type="PANTHER" id="PTHR11818:SF42">
    <property type="entry name" value="VOLTAGE-GATED HYDROGEN CHANNEL 1"/>
    <property type="match status" value="1"/>
</dbReference>
<name>A0A9P1CJJ9_9DINO</name>
<feature type="transmembrane region" description="Helical" evidence="7">
    <location>
        <begin position="1079"/>
        <end position="1102"/>
    </location>
</feature>
<evidence type="ECO:0000313" key="10">
    <source>
        <dbReference type="EMBL" id="CAL4780072.1"/>
    </source>
</evidence>
<evidence type="ECO:0000313" key="11">
    <source>
        <dbReference type="Proteomes" id="UP001152797"/>
    </source>
</evidence>
<keyword evidence="3 7" id="KW-1133">Transmembrane helix</keyword>
<dbReference type="InterPro" id="IPR057244">
    <property type="entry name" value="GAIN_B"/>
</dbReference>
<feature type="non-terminal residue" evidence="9">
    <location>
        <position position="1"/>
    </location>
</feature>
<feature type="transmembrane region" description="Helical" evidence="7">
    <location>
        <begin position="877"/>
        <end position="899"/>
    </location>
</feature>
<feature type="region of interest" description="Disordered" evidence="6">
    <location>
        <begin position="416"/>
        <end position="522"/>
    </location>
</feature>
<comment type="caution">
    <text evidence="9">The sequence shown here is derived from an EMBL/GenBank/DDBJ whole genome shotgun (WGS) entry which is preliminary data.</text>
</comment>
<dbReference type="OrthoDB" id="437222at2759"/>
<keyword evidence="11" id="KW-1185">Reference proteome</keyword>
<feature type="domain" description="GAIN-B" evidence="8">
    <location>
        <begin position="701"/>
        <end position="856"/>
    </location>
</feature>
<keyword evidence="5" id="KW-1015">Disulfide bond</keyword>
<dbReference type="PANTHER" id="PTHR11818">
    <property type="entry name" value="BETA/GAMMA CRYSTALLIN"/>
    <property type="match status" value="1"/>
</dbReference>
<feature type="transmembrane region" description="Helical" evidence="7">
    <location>
        <begin position="1042"/>
        <end position="1059"/>
    </location>
</feature>
<feature type="transmembrane region" description="Helical" evidence="7">
    <location>
        <begin position="1114"/>
        <end position="1138"/>
    </location>
</feature>
<sequence>AYISEISPMGPQWMRKFGVNLCRFYTLFLLFEEGQSLNASALVSCATTKYLRWVPSWTRALEMSGFSGCAASELILLSDSSEMVLSLDDGSGSVQLFQQRCEPVVLTLVSPLSICGYRFQTAAGSDLQDPLGFALHGSMDGSNWLILHEEPNYNTTRSRSTTSDLFEIYVQNISLEEVSVQMIVFSTSAARAWAHEGPFLAAEYAIEEFQLLAAGAILDLYDAAVEVGPNFTIKRWGTTTSTSSTSTISSSSISSTSISSTSISTTSGTTTSTSTRTNTSSTTATFTSSSVTHSTSRSSTSTVSDTTSSWLSSTSTWPSSTSTFSTTSSATGTSSSSSTVSSSSSSSTTSTSTSTSSSSSSTSTSISTSTSATTSLTSTSRTYWTWTSRTWTWTGFSTTRTWVTWTWTSRTMTSTSTRTTSTTTTSSVSTTSTSTSSTSTSSTSTSSMSTSSTSTSSPSTTSTSTSWTSTSSTSSTTTSSTTSTVPSTSTRVTSTSSSATRTTGTASTSSTTSSTASTITMTSSITRSTSTSTISTTTRSITTSISSSTLTTTSSTPKRGLGSSYLRVDLGSPVMLQAFRFITSSGSIERDPVQFAVWGSADNVSWIPLYFQNDISAVPTTRSTPTAWYAISTTTTTSTTTTSTTTITVTTTTSSSSTSSSVLPFDEALQNALGNLEASKLSFLGLLDGLNTNSSTGVLAQRVDVQEDGTVLVGVAIAVPEDGSPVAFGYGNISVEVPSAILESLGAPGVAVMGLLPTTSPLFNLLNSSEGGMQSDILSLDLFANGTAMKDLVEPIQLTLVSDGSQPATCAYLDEQTKKWSTEGVSLVSVQNGTIICATSHLSIFGAILKSAFAALACSNAAAIFSEKGLRSLGSRLWIFEWSAILNWITLLLGASLMARARKADRKHQGAVEQIQLISALRHVDRLEKSRDVKGHHHDSIQALILDEVRFLFDTGPIRIAYSRMLRARLGLSLQELNKLYKHAGHTSVHKRAECFLREFENRHIGKRISFWYRMNCIWFSIFHPSPKTTCLVRTSVLLGKIYSGWALSAVFYGASSIAPGEEDGCTPVEGLLDQLVRAFTVSLISSAFGALPFVALVFFFYRLRKLRLSIRRAIFWSFLFCYTFLCVGVVCIFIASVSPSDATKWFYTSLIDLLMTWLLPVLVSAAVLMIMSFYWFESAKTSKRVGHEEASHPVLPWPSLESLQMYEVKMGSLEVLEYKVKKKKPFRVTCEVAGCPDTSQSFERMQDEGSYRVSQGVFTASEDNQLLFSVYHWKGKTPPKLRGRALIPVAHLLDDGFNGKLDVQLDGHSVPMNVQVFFHKPKRPQVPASALVLPSEWNMSMTATEDTDPHAVPVVQEEKVELPHAAEPPEAAEASQPAEPAEVADSVLVAVEEERLLGAENVVEVTVTVVEASAQPEVQVDEDYEELSVPSEPPPLCARGNLLARTVTEELITVDVDAELFDPKEEVAELSQPRRESAASQPRSFYPEAPELYQRGGTTPSVSFSEEIEVEVEQEVPRRDFGDPPPSVPRLSPLSSPLSTSRRSAGPSRVEIVEKVEDPGLRDLCSIAEQRRLTSLPTARGQAT</sequence>
<reference evidence="10 11" key="2">
    <citation type="submission" date="2024-05" db="EMBL/GenBank/DDBJ databases">
        <authorList>
            <person name="Chen Y."/>
            <person name="Shah S."/>
            <person name="Dougan E. K."/>
            <person name="Thang M."/>
            <person name="Chan C."/>
        </authorList>
    </citation>
    <scope>NUCLEOTIDE SEQUENCE [LARGE SCALE GENOMIC DNA]</scope>
</reference>
<proteinExistence type="predicted"/>
<dbReference type="GO" id="GO:0016020">
    <property type="term" value="C:membrane"/>
    <property type="evidence" value="ECO:0007669"/>
    <property type="project" value="UniProtKB-SubCell"/>
</dbReference>
<reference evidence="9" key="1">
    <citation type="submission" date="2022-10" db="EMBL/GenBank/DDBJ databases">
        <authorList>
            <person name="Chen Y."/>
            <person name="Dougan E. K."/>
            <person name="Chan C."/>
            <person name="Rhodes N."/>
            <person name="Thang M."/>
        </authorList>
    </citation>
    <scope>NUCLEOTIDE SEQUENCE</scope>
</reference>
<organism evidence="9">
    <name type="scientific">Cladocopium goreaui</name>
    <dbReference type="NCBI Taxonomy" id="2562237"/>
    <lineage>
        <taxon>Eukaryota</taxon>
        <taxon>Sar</taxon>
        <taxon>Alveolata</taxon>
        <taxon>Dinophyceae</taxon>
        <taxon>Suessiales</taxon>
        <taxon>Symbiodiniaceae</taxon>
        <taxon>Cladocopium</taxon>
    </lineage>
</organism>
<evidence type="ECO:0000256" key="4">
    <source>
        <dbReference type="ARBA" id="ARBA00023136"/>
    </source>
</evidence>
<feature type="compositionally biased region" description="Low complexity" evidence="6">
    <location>
        <begin position="1530"/>
        <end position="1545"/>
    </location>
</feature>
<feature type="region of interest" description="Disordered" evidence="6">
    <location>
        <begin position="1468"/>
        <end position="1551"/>
    </location>
</feature>
<evidence type="ECO:0000256" key="7">
    <source>
        <dbReference type="SAM" id="Phobius"/>
    </source>
</evidence>
<dbReference type="EMBL" id="CAMXCT010001754">
    <property type="protein sequence ID" value="CAI3992760.1"/>
    <property type="molecule type" value="Genomic_DNA"/>
</dbReference>
<comment type="subcellular location">
    <subcellularLocation>
        <location evidence="1">Membrane</location>
    </subcellularLocation>
</comment>
<evidence type="ECO:0000256" key="6">
    <source>
        <dbReference type="SAM" id="MobiDB-lite"/>
    </source>
</evidence>
<evidence type="ECO:0000256" key="2">
    <source>
        <dbReference type="ARBA" id="ARBA00022692"/>
    </source>
</evidence>
<feature type="transmembrane region" description="Helical" evidence="7">
    <location>
        <begin position="1158"/>
        <end position="1177"/>
    </location>
</feature>
<evidence type="ECO:0000259" key="8">
    <source>
        <dbReference type="PROSITE" id="PS50221"/>
    </source>
</evidence>
<dbReference type="Proteomes" id="UP001152797">
    <property type="component" value="Unassembled WGS sequence"/>
</dbReference>
<evidence type="ECO:0000256" key="3">
    <source>
        <dbReference type="ARBA" id="ARBA00022989"/>
    </source>
</evidence>
<keyword evidence="2 7" id="KW-0812">Transmembrane</keyword>
<protein>
    <recommendedName>
        <fullName evidence="8">GAIN-B domain-containing protein</fullName>
    </recommendedName>
</protein>
<dbReference type="EMBL" id="CAMXCT030001754">
    <property type="protein sequence ID" value="CAL4780072.1"/>
    <property type="molecule type" value="Genomic_DNA"/>
</dbReference>
<gene>
    <name evidence="9" type="ORF">C1SCF055_LOCUS19557</name>
</gene>
<evidence type="ECO:0000313" key="9">
    <source>
        <dbReference type="EMBL" id="CAI3992760.1"/>
    </source>
</evidence>
<evidence type="ECO:0000256" key="5">
    <source>
        <dbReference type="ARBA" id="ARBA00023157"/>
    </source>
</evidence>
<dbReference type="EMBL" id="CAMXCT020001754">
    <property type="protein sequence ID" value="CAL1146135.1"/>
    <property type="molecule type" value="Genomic_DNA"/>
</dbReference>
<accession>A0A9P1CJJ9</accession>
<keyword evidence="4 7" id="KW-0472">Membrane</keyword>